<evidence type="ECO:0000259" key="4">
    <source>
        <dbReference type="PROSITE" id="PS50893"/>
    </source>
</evidence>
<comment type="caution">
    <text evidence="5">The sequence shown here is derived from an EMBL/GenBank/DDBJ whole genome shotgun (WGS) entry which is preliminary data.</text>
</comment>
<feature type="domain" description="ABC transporter" evidence="4">
    <location>
        <begin position="2"/>
        <end position="227"/>
    </location>
</feature>
<evidence type="ECO:0000313" key="6">
    <source>
        <dbReference type="Proteomes" id="UP000451233"/>
    </source>
</evidence>
<protein>
    <submittedName>
        <fullName evidence="5">ATP-binding cassette domain-containing protein</fullName>
    </submittedName>
</protein>
<dbReference type="InterPro" id="IPR003439">
    <property type="entry name" value="ABC_transporter-like_ATP-bd"/>
</dbReference>
<evidence type="ECO:0000313" key="5">
    <source>
        <dbReference type="EMBL" id="MXV17931.1"/>
    </source>
</evidence>
<keyword evidence="6" id="KW-1185">Reference proteome</keyword>
<reference evidence="5 6" key="1">
    <citation type="submission" date="2019-11" db="EMBL/GenBank/DDBJ databases">
        <title>Pedobacter sp. HMF7056 Genome sequencing and assembly.</title>
        <authorList>
            <person name="Kang H."/>
            <person name="Kim H."/>
            <person name="Joh K."/>
        </authorList>
    </citation>
    <scope>NUCLEOTIDE SEQUENCE [LARGE SCALE GENOMIC DNA]</scope>
    <source>
        <strain evidence="5 6">HMF7056</strain>
    </source>
</reference>
<dbReference type="InterPro" id="IPR027417">
    <property type="entry name" value="P-loop_NTPase"/>
</dbReference>
<dbReference type="SUPFAM" id="SSF52540">
    <property type="entry name" value="P-loop containing nucleoside triphosphate hydrolases"/>
    <property type="match status" value="1"/>
</dbReference>
<keyword evidence="3 5" id="KW-0067">ATP-binding</keyword>
<dbReference type="CDD" id="cd03230">
    <property type="entry name" value="ABC_DR_subfamily_A"/>
    <property type="match status" value="1"/>
</dbReference>
<organism evidence="5 6">
    <name type="scientific">Hufsiella ginkgonis</name>
    <dbReference type="NCBI Taxonomy" id="2695274"/>
    <lineage>
        <taxon>Bacteria</taxon>
        <taxon>Pseudomonadati</taxon>
        <taxon>Bacteroidota</taxon>
        <taxon>Sphingobacteriia</taxon>
        <taxon>Sphingobacteriales</taxon>
        <taxon>Sphingobacteriaceae</taxon>
        <taxon>Hufsiella</taxon>
    </lineage>
</organism>
<dbReference type="PROSITE" id="PS50893">
    <property type="entry name" value="ABC_TRANSPORTER_2"/>
    <property type="match status" value="1"/>
</dbReference>
<dbReference type="InterPro" id="IPR051782">
    <property type="entry name" value="ABC_Transporter_VariousFunc"/>
</dbReference>
<keyword evidence="2" id="KW-0547">Nucleotide-binding</keyword>
<sequence>MISIQHLTFGYKKSRPVLEDLSLELKPGHIYGLLGKNGAGKSSLLHTICGLLFPGKGTVRVTGEEPARRSAKLLQQTVLLPEEFYVPNGSVHTYVDNYAPFYPTFDRALFSRMLAEFEVPADSDLQKMSYGQKKKMMISFVLATRAKVLLMDEPTNGLDIPSKRQFRKVIAGTAAEDQVIIISTHQVRDLDSLIDHVLILEDKRIIIREPVERITQKLVFKQVNQPTELIAPIYYEGGLKGYAVVGVNHDEEESRLDMEIFFNAVLSEKQQIVPLFNA</sequence>
<dbReference type="PANTHER" id="PTHR42939:SF1">
    <property type="entry name" value="ABC TRANSPORTER ATP-BINDING PROTEIN ALBC-RELATED"/>
    <property type="match status" value="1"/>
</dbReference>
<dbReference type="Gene3D" id="3.40.50.300">
    <property type="entry name" value="P-loop containing nucleotide triphosphate hydrolases"/>
    <property type="match status" value="1"/>
</dbReference>
<name>A0A7K1Y3V2_9SPHI</name>
<dbReference type="GO" id="GO:0016887">
    <property type="term" value="F:ATP hydrolysis activity"/>
    <property type="evidence" value="ECO:0007669"/>
    <property type="project" value="InterPro"/>
</dbReference>
<keyword evidence="1" id="KW-0813">Transport</keyword>
<dbReference type="InterPro" id="IPR003593">
    <property type="entry name" value="AAA+_ATPase"/>
</dbReference>
<dbReference type="Proteomes" id="UP000451233">
    <property type="component" value="Unassembled WGS sequence"/>
</dbReference>
<dbReference type="RefSeq" id="WP_160908937.1">
    <property type="nucleotide sequence ID" value="NZ_WVHS01000007.1"/>
</dbReference>
<dbReference type="GO" id="GO:0005524">
    <property type="term" value="F:ATP binding"/>
    <property type="evidence" value="ECO:0007669"/>
    <property type="project" value="UniProtKB-KW"/>
</dbReference>
<dbReference type="PANTHER" id="PTHR42939">
    <property type="entry name" value="ABC TRANSPORTER ATP-BINDING PROTEIN ALBC-RELATED"/>
    <property type="match status" value="1"/>
</dbReference>
<evidence type="ECO:0000256" key="3">
    <source>
        <dbReference type="ARBA" id="ARBA00022840"/>
    </source>
</evidence>
<proteinExistence type="predicted"/>
<dbReference type="SMART" id="SM00382">
    <property type="entry name" value="AAA"/>
    <property type="match status" value="1"/>
</dbReference>
<accession>A0A7K1Y3V2</accession>
<dbReference type="AlphaFoldDB" id="A0A7K1Y3V2"/>
<gene>
    <name evidence="5" type="ORF">GS398_21725</name>
</gene>
<dbReference type="EMBL" id="WVHS01000007">
    <property type="protein sequence ID" value="MXV17931.1"/>
    <property type="molecule type" value="Genomic_DNA"/>
</dbReference>
<dbReference type="Pfam" id="PF00005">
    <property type="entry name" value="ABC_tran"/>
    <property type="match status" value="1"/>
</dbReference>
<evidence type="ECO:0000256" key="1">
    <source>
        <dbReference type="ARBA" id="ARBA00022448"/>
    </source>
</evidence>
<evidence type="ECO:0000256" key="2">
    <source>
        <dbReference type="ARBA" id="ARBA00022741"/>
    </source>
</evidence>